<dbReference type="Proteomes" id="UP001147746">
    <property type="component" value="Unassembled WGS sequence"/>
</dbReference>
<dbReference type="InterPro" id="IPR047122">
    <property type="entry name" value="Trans-enoyl_RdTase-like"/>
</dbReference>
<dbReference type="Gene3D" id="3.90.180.10">
    <property type="entry name" value="Medium-chain alcohol dehydrogenases, catalytic domain"/>
    <property type="match status" value="2"/>
</dbReference>
<dbReference type="EMBL" id="JAPZBO010000001">
    <property type="protein sequence ID" value="KAJ5331300.1"/>
    <property type="molecule type" value="Genomic_DNA"/>
</dbReference>
<evidence type="ECO:0000256" key="1">
    <source>
        <dbReference type="ARBA" id="ARBA00008072"/>
    </source>
</evidence>
<keyword evidence="2" id="KW-0560">Oxidoreductase</keyword>
<protein>
    <submittedName>
        <fullName evidence="4">Uncharacterized protein</fullName>
    </submittedName>
</protein>
<reference evidence="4" key="1">
    <citation type="submission" date="2022-12" db="EMBL/GenBank/DDBJ databases">
        <authorList>
            <person name="Petersen C."/>
        </authorList>
    </citation>
    <scope>NUCLEOTIDE SEQUENCE</scope>
    <source>
        <strain evidence="4">IBT 21472</strain>
    </source>
</reference>
<evidence type="ECO:0000256" key="2">
    <source>
        <dbReference type="ARBA" id="ARBA00023002"/>
    </source>
</evidence>
<evidence type="ECO:0000313" key="4">
    <source>
        <dbReference type="EMBL" id="KAJ5331300.1"/>
    </source>
</evidence>
<dbReference type="InterPro" id="IPR011032">
    <property type="entry name" value="GroES-like_sf"/>
</dbReference>
<dbReference type="AlphaFoldDB" id="A0A9W9QD79"/>
<gene>
    <name evidence="4" type="ORF">N7476_001083</name>
</gene>
<feature type="region of interest" description="Disordered" evidence="3">
    <location>
        <begin position="70"/>
        <end position="100"/>
    </location>
</feature>
<sequence>MVQAWLAVIGIDAAGIAEAVSHKVQVFQPGDEVFSLAGMEPHAGAFQEIPTVPEHLVAKKPSNLTFKEAVSPRPQNNLHHRRRGNNSGLAPTTVAPQSNQKQTCAQVYPGTGRAATPDSAGVYSILDPVAAAANQPTVFTAFDSSGPLLYSQVITGQEVTVPEGVSATVLFGRQVLGTEGGLGVLPGLPNLIENGQFKLPIDVKIVGEGFRAIQSGLDKLMKGGVSGTKYVVRI</sequence>
<comment type="caution">
    <text evidence="4">The sequence shown here is derived from an EMBL/GenBank/DDBJ whole genome shotgun (WGS) entry which is preliminary data.</text>
</comment>
<evidence type="ECO:0000313" key="5">
    <source>
        <dbReference type="Proteomes" id="UP001147746"/>
    </source>
</evidence>
<dbReference type="PANTHER" id="PTHR45348">
    <property type="entry name" value="HYPOTHETICAL OXIDOREDUCTASE (EUROFUNG)"/>
    <property type="match status" value="1"/>
</dbReference>
<organism evidence="4 5">
    <name type="scientific">Penicillium atrosanguineum</name>
    <dbReference type="NCBI Taxonomy" id="1132637"/>
    <lineage>
        <taxon>Eukaryota</taxon>
        <taxon>Fungi</taxon>
        <taxon>Dikarya</taxon>
        <taxon>Ascomycota</taxon>
        <taxon>Pezizomycotina</taxon>
        <taxon>Eurotiomycetes</taxon>
        <taxon>Eurotiomycetidae</taxon>
        <taxon>Eurotiales</taxon>
        <taxon>Aspergillaceae</taxon>
        <taxon>Penicillium</taxon>
    </lineage>
</organism>
<name>A0A9W9QD79_9EURO</name>
<feature type="compositionally biased region" description="Polar residues" evidence="3">
    <location>
        <begin position="85"/>
        <end position="100"/>
    </location>
</feature>
<reference evidence="4" key="2">
    <citation type="journal article" date="2023" name="IMA Fungus">
        <title>Comparative genomic study of the Penicillium genus elucidates a diverse pangenome and 15 lateral gene transfer events.</title>
        <authorList>
            <person name="Petersen C."/>
            <person name="Sorensen T."/>
            <person name="Nielsen M.R."/>
            <person name="Sondergaard T.E."/>
            <person name="Sorensen J.L."/>
            <person name="Fitzpatrick D.A."/>
            <person name="Frisvad J.C."/>
            <person name="Nielsen K.L."/>
        </authorList>
    </citation>
    <scope>NUCLEOTIDE SEQUENCE</scope>
    <source>
        <strain evidence="4">IBT 21472</strain>
    </source>
</reference>
<dbReference type="PANTHER" id="PTHR45348:SF2">
    <property type="entry name" value="ZINC-TYPE ALCOHOL DEHYDROGENASE-LIKE PROTEIN C2E1P3.01"/>
    <property type="match status" value="1"/>
</dbReference>
<keyword evidence="5" id="KW-1185">Reference proteome</keyword>
<dbReference type="SUPFAM" id="SSF50129">
    <property type="entry name" value="GroES-like"/>
    <property type="match status" value="1"/>
</dbReference>
<dbReference type="GO" id="GO:0016651">
    <property type="term" value="F:oxidoreductase activity, acting on NAD(P)H"/>
    <property type="evidence" value="ECO:0007669"/>
    <property type="project" value="InterPro"/>
</dbReference>
<comment type="similarity">
    <text evidence="1">Belongs to the zinc-containing alcohol dehydrogenase family.</text>
</comment>
<evidence type="ECO:0000256" key="3">
    <source>
        <dbReference type="SAM" id="MobiDB-lite"/>
    </source>
</evidence>
<proteinExistence type="inferred from homology"/>
<dbReference type="OrthoDB" id="10257049at2759"/>
<accession>A0A9W9QD79</accession>
<dbReference type="Gene3D" id="3.40.50.720">
    <property type="entry name" value="NAD(P)-binding Rossmann-like Domain"/>
    <property type="match status" value="1"/>
</dbReference>